<accession>A0A9K3E790</accession>
<keyword evidence="3" id="KW-1185">Reference proteome</keyword>
<dbReference type="AlphaFoldDB" id="A0A9K3E790"/>
<dbReference type="Proteomes" id="UP000215914">
    <property type="component" value="Unassembled WGS sequence"/>
</dbReference>
<keyword evidence="1" id="KW-1133">Transmembrane helix</keyword>
<proteinExistence type="predicted"/>
<dbReference type="Gramene" id="mRNA:HanXRQr2_Chr14g0628331">
    <property type="protein sequence ID" value="CDS:HanXRQr2_Chr14g0628331.1"/>
    <property type="gene ID" value="HanXRQr2_Chr14g0628331"/>
</dbReference>
<comment type="caution">
    <text evidence="2">The sequence shown here is derived from an EMBL/GenBank/DDBJ whole genome shotgun (WGS) entry which is preliminary data.</text>
</comment>
<gene>
    <name evidence="2" type="ORF">HanXRQr2_Chr14g0628331</name>
</gene>
<name>A0A9K3E790_HELAN</name>
<keyword evidence="1" id="KW-0812">Transmembrane</keyword>
<dbReference type="EMBL" id="MNCJ02000329">
    <property type="protein sequence ID" value="KAF5767747.1"/>
    <property type="molecule type" value="Genomic_DNA"/>
</dbReference>
<reference evidence="2" key="1">
    <citation type="journal article" date="2017" name="Nature">
        <title>The sunflower genome provides insights into oil metabolism, flowering and Asterid evolution.</title>
        <authorList>
            <person name="Badouin H."/>
            <person name="Gouzy J."/>
            <person name="Grassa C.J."/>
            <person name="Murat F."/>
            <person name="Staton S.E."/>
            <person name="Cottret L."/>
            <person name="Lelandais-Briere C."/>
            <person name="Owens G.L."/>
            <person name="Carrere S."/>
            <person name="Mayjonade B."/>
            <person name="Legrand L."/>
            <person name="Gill N."/>
            <person name="Kane N.C."/>
            <person name="Bowers J.E."/>
            <person name="Hubner S."/>
            <person name="Bellec A."/>
            <person name="Berard A."/>
            <person name="Berges H."/>
            <person name="Blanchet N."/>
            <person name="Boniface M.C."/>
            <person name="Brunel D."/>
            <person name="Catrice O."/>
            <person name="Chaidir N."/>
            <person name="Claudel C."/>
            <person name="Donnadieu C."/>
            <person name="Faraut T."/>
            <person name="Fievet G."/>
            <person name="Helmstetter N."/>
            <person name="King M."/>
            <person name="Knapp S.J."/>
            <person name="Lai Z."/>
            <person name="Le Paslier M.C."/>
            <person name="Lippi Y."/>
            <person name="Lorenzon L."/>
            <person name="Mandel J.R."/>
            <person name="Marage G."/>
            <person name="Marchand G."/>
            <person name="Marquand E."/>
            <person name="Bret-Mestries E."/>
            <person name="Morien E."/>
            <person name="Nambeesan S."/>
            <person name="Nguyen T."/>
            <person name="Pegot-Espagnet P."/>
            <person name="Pouilly N."/>
            <person name="Raftis F."/>
            <person name="Sallet E."/>
            <person name="Schiex T."/>
            <person name="Thomas J."/>
            <person name="Vandecasteele C."/>
            <person name="Vares D."/>
            <person name="Vear F."/>
            <person name="Vautrin S."/>
            <person name="Crespi M."/>
            <person name="Mangin B."/>
            <person name="Burke J.M."/>
            <person name="Salse J."/>
            <person name="Munos S."/>
            <person name="Vincourt P."/>
            <person name="Rieseberg L.H."/>
            <person name="Langlade N.B."/>
        </authorList>
    </citation>
    <scope>NUCLEOTIDE SEQUENCE</scope>
    <source>
        <tissue evidence="2">Leaves</tissue>
    </source>
</reference>
<sequence>MSSIDALEWVFLTIAPTERDCPSVFFKTLLRSASFVPWILDIFVCIVSRGKKKKAR</sequence>
<evidence type="ECO:0000313" key="3">
    <source>
        <dbReference type="Proteomes" id="UP000215914"/>
    </source>
</evidence>
<evidence type="ECO:0000313" key="2">
    <source>
        <dbReference type="EMBL" id="KAF5767747.1"/>
    </source>
</evidence>
<organism evidence="2 3">
    <name type="scientific">Helianthus annuus</name>
    <name type="common">Common sunflower</name>
    <dbReference type="NCBI Taxonomy" id="4232"/>
    <lineage>
        <taxon>Eukaryota</taxon>
        <taxon>Viridiplantae</taxon>
        <taxon>Streptophyta</taxon>
        <taxon>Embryophyta</taxon>
        <taxon>Tracheophyta</taxon>
        <taxon>Spermatophyta</taxon>
        <taxon>Magnoliopsida</taxon>
        <taxon>eudicotyledons</taxon>
        <taxon>Gunneridae</taxon>
        <taxon>Pentapetalae</taxon>
        <taxon>asterids</taxon>
        <taxon>campanulids</taxon>
        <taxon>Asterales</taxon>
        <taxon>Asteraceae</taxon>
        <taxon>Asteroideae</taxon>
        <taxon>Heliantheae alliance</taxon>
        <taxon>Heliantheae</taxon>
        <taxon>Helianthus</taxon>
    </lineage>
</organism>
<reference evidence="2" key="2">
    <citation type="submission" date="2020-06" db="EMBL/GenBank/DDBJ databases">
        <title>Helianthus annuus Genome sequencing and assembly Release 2.</title>
        <authorList>
            <person name="Gouzy J."/>
            <person name="Langlade N."/>
            <person name="Munos S."/>
        </authorList>
    </citation>
    <scope>NUCLEOTIDE SEQUENCE</scope>
    <source>
        <tissue evidence="2">Leaves</tissue>
    </source>
</reference>
<protein>
    <submittedName>
        <fullName evidence="2">Uncharacterized protein</fullName>
    </submittedName>
</protein>
<feature type="transmembrane region" description="Helical" evidence="1">
    <location>
        <begin position="29"/>
        <end position="47"/>
    </location>
</feature>
<evidence type="ECO:0000256" key="1">
    <source>
        <dbReference type="SAM" id="Phobius"/>
    </source>
</evidence>
<keyword evidence="1" id="KW-0472">Membrane</keyword>